<evidence type="ECO:0000313" key="3">
    <source>
        <dbReference type="EMBL" id="KAE9091939.1"/>
    </source>
</evidence>
<dbReference type="Proteomes" id="UP000488956">
    <property type="component" value="Unassembled WGS sequence"/>
</dbReference>
<evidence type="ECO:0000313" key="2">
    <source>
        <dbReference type="EMBL" id="KAE8992726.1"/>
    </source>
</evidence>
<reference evidence="5 6" key="1">
    <citation type="submission" date="2018-08" db="EMBL/GenBank/DDBJ databases">
        <title>Genomic investigation of the strawberry pathogen Phytophthora fragariae indicates pathogenicity is determined by transcriptional variation in three key races.</title>
        <authorList>
            <person name="Adams T.M."/>
            <person name="Armitage A.D."/>
            <person name="Sobczyk M.K."/>
            <person name="Bates H.J."/>
            <person name="Dunwell J.M."/>
            <person name="Nellist C.F."/>
            <person name="Harrison R.J."/>
        </authorList>
    </citation>
    <scope>NUCLEOTIDE SEQUENCE [LARGE SCALE GENOMIC DNA]</scope>
    <source>
        <strain evidence="4 6">NOV-5</strain>
        <strain evidence="1 5">NOV-9</strain>
        <strain evidence="3 8">ONT-3</strain>
        <strain evidence="2 7">SCRP245</strain>
    </source>
</reference>
<proteinExistence type="predicted"/>
<evidence type="ECO:0000313" key="8">
    <source>
        <dbReference type="Proteomes" id="UP000488956"/>
    </source>
</evidence>
<dbReference type="Proteomes" id="UP000429523">
    <property type="component" value="Unassembled WGS sequence"/>
</dbReference>
<dbReference type="EMBL" id="QXGA01000535">
    <property type="protein sequence ID" value="KAE9144521.1"/>
    <property type="molecule type" value="Genomic_DNA"/>
</dbReference>
<protein>
    <submittedName>
        <fullName evidence="1">Uncharacterized protein</fullName>
    </submittedName>
</protein>
<evidence type="ECO:0000313" key="6">
    <source>
        <dbReference type="Proteomes" id="UP000440732"/>
    </source>
</evidence>
<evidence type="ECO:0000313" key="4">
    <source>
        <dbReference type="EMBL" id="KAE9144521.1"/>
    </source>
</evidence>
<evidence type="ECO:0000313" key="1">
    <source>
        <dbReference type="EMBL" id="KAE8937495.1"/>
    </source>
</evidence>
<dbReference type="Proteomes" id="UP000460718">
    <property type="component" value="Unassembled WGS sequence"/>
</dbReference>
<name>A0A6A3EVT5_9STRA</name>
<sequence length="101" mass="10974">MRNDFHSFLSRSPATSVFNRPLDSSTMVSPKLAVGDLAFIDPAHAPALAEFGYVKVHRLDGSDAISRMAATDLDDGDDSQELSLPIDTLQLRIVDTDEANL</sequence>
<dbReference type="EMBL" id="QXFW01001318">
    <property type="protein sequence ID" value="KAE8992726.1"/>
    <property type="molecule type" value="Genomic_DNA"/>
</dbReference>
<evidence type="ECO:0000313" key="7">
    <source>
        <dbReference type="Proteomes" id="UP000460718"/>
    </source>
</evidence>
<dbReference type="Proteomes" id="UP000440732">
    <property type="component" value="Unassembled WGS sequence"/>
</dbReference>
<dbReference type="AlphaFoldDB" id="A0A6A3EVT5"/>
<dbReference type="EMBL" id="QXGF01000634">
    <property type="protein sequence ID" value="KAE8937495.1"/>
    <property type="molecule type" value="Genomic_DNA"/>
</dbReference>
<accession>A0A6A3EVT5</accession>
<organism evidence="1 5">
    <name type="scientific">Phytophthora fragariae</name>
    <dbReference type="NCBI Taxonomy" id="53985"/>
    <lineage>
        <taxon>Eukaryota</taxon>
        <taxon>Sar</taxon>
        <taxon>Stramenopiles</taxon>
        <taxon>Oomycota</taxon>
        <taxon>Peronosporomycetes</taxon>
        <taxon>Peronosporales</taxon>
        <taxon>Peronosporaceae</taxon>
        <taxon>Phytophthora</taxon>
    </lineage>
</organism>
<evidence type="ECO:0000313" key="5">
    <source>
        <dbReference type="Proteomes" id="UP000429523"/>
    </source>
</evidence>
<dbReference type="EMBL" id="QXFX01001342">
    <property type="protein sequence ID" value="KAE9091939.1"/>
    <property type="molecule type" value="Genomic_DNA"/>
</dbReference>
<gene>
    <name evidence="4" type="ORF">PF006_g10553</name>
    <name evidence="1" type="ORF">PF009_g12602</name>
    <name evidence="3" type="ORF">PF010_g17993</name>
    <name evidence="2" type="ORF">PF011_g17441</name>
</gene>
<comment type="caution">
    <text evidence="1">The sequence shown here is derived from an EMBL/GenBank/DDBJ whole genome shotgun (WGS) entry which is preliminary data.</text>
</comment>